<evidence type="ECO:0000313" key="12">
    <source>
        <dbReference type="EMBL" id="NIA68192.1"/>
    </source>
</evidence>
<dbReference type="InterPro" id="IPR008332">
    <property type="entry name" value="MethylG_MeTrfase_N"/>
</dbReference>
<dbReference type="InterPro" id="IPR036631">
    <property type="entry name" value="MGMT_N_sf"/>
</dbReference>
<accession>A0A967EVA3</accession>
<dbReference type="AlphaFoldDB" id="A0A967EVA3"/>
<evidence type="ECO:0000259" key="10">
    <source>
        <dbReference type="Pfam" id="PF01035"/>
    </source>
</evidence>
<comment type="subcellular location">
    <subcellularLocation>
        <location evidence="9">Cytoplasm</location>
    </subcellularLocation>
</comment>
<dbReference type="NCBIfam" id="TIGR00589">
    <property type="entry name" value="ogt"/>
    <property type="match status" value="1"/>
</dbReference>
<dbReference type="GO" id="GO:0006307">
    <property type="term" value="P:DNA alkylation repair"/>
    <property type="evidence" value="ECO:0007669"/>
    <property type="project" value="UniProtKB-UniRule"/>
</dbReference>
<dbReference type="CDD" id="cd06445">
    <property type="entry name" value="ATase"/>
    <property type="match status" value="1"/>
</dbReference>
<evidence type="ECO:0000256" key="6">
    <source>
        <dbReference type="ARBA" id="ARBA00022763"/>
    </source>
</evidence>
<dbReference type="FunFam" id="1.10.10.10:FF:000214">
    <property type="entry name" value="Methylated-DNA--protein-cysteine methyltransferase"/>
    <property type="match status" value="1"/>
</dbReference>
<keyword evidence="13" id="KW-1185">Reference proteome</keyword>
<dbReference type="RefSeq" id="WP_167222538.1">
    <property type="nucleotide sequence ID" value="NZ_JAAQPH010000004.1"/>
</dbReference>
<evidence type="ECO:0000259" key="11">
    <source>
        <dbReference type="Pfam" id="PF02870"/>
    </source>
</evidence>
<keyword evidence="5 9" id="KW-0808">Transferase</keyword>
<dbReference type="GO" id="GO:0005737">
    <property type="term" value="C:cytoplasm"/>
    <property type="evidence" value="ECO:0007669"/>
    <property type="project" value="UniProtKB-SubCell"/>
</dbReference>
<keyword evidence="6 9" id="KW-0227">DNA damage</keyword>
<dbReference type="Gene3D" id="3.30.160.70">
    <property type="entry name" value="Methylated DNA-protein cysteine methyltransferase domain"/>
    <property type="match status" value="1"/>
</dbReference>
<dbReference type="Pfam" id="PF02870">
    <property type="entry name" value="Methyltransf_1N"/>
    <property type="match status" value="1"/>
</dbReference>
<evidence type="ECO:0000256" key="9">
    <source>
        <dbReference type="HAMAP-Rule" id="MF_00772"/>
    </source>
</evidence>
<evidence type="ECO:0000256" key="8">
    <source>
        <dbReference type="ARBA" id="ARBA00049348"/>
    </source>
</evidence>
<dbReference type="GO" id="GO:0032259">
    <property type="term" value="P:methylation"/>
    <property type="evidence" value="ECO:0007669"/>
    <property type="project" value="UniProtKB-KW"/>
</dbReference>
<comment type="catalytic activity">
    <reaction evidence="8 9">
        <text>a 6-O-methyl-2'-deoxyguanosine in DNA + L-cysteinyl-[protein] = S-methyl-L-cysteinyl-[protein] + a 2'-deoxyguanosine in DNA</text>
        <dbReference type="Rhea" id="RHEA:24000"/>
        <dbReference type="Rhea" id="RHEA-COMP:10131"/>
        <dbReference type="Rhea" id="RHEA-COMP:10132"/>
        <dbReference type="Rhea" id="RHEA-COMP:11367"/>
        <dbReference type="Rhea" id="RHEA-COMP:11368"/>
        <dbReference type="ChEBI" id="CHEBI:29950"/>
        <dbReference type="ChEBI" id="CHEBI:82612"/>
        <dbReference type="ChEBI" id="CHEBI:85445"/>
        <dbReference type="ChEBI" id="CHEBI:85448"/>
        <dbReference type="EC" id="2.1.1.63"/>
    </reaction>
</comment>
<feature type="domain" description="Methylated-DNA-[protein]-cysteine S-methyltransferase DNA binding" evidence="10">
    <location>
        <begin position="82"/>
        <end position="161"/>
    </location>
</feature>
<evidence type="ECO:0000256" key="4">
    <source>
        <dbReference type="ARBA" id="ARBA00022603"/>
    </source>
</evidence>
<comment type="catalytic activity">
    <reaction evidence="1 9">
        <text>a 4-O-methyl-thymidine in DNA + L-cysteinyl-[protein] = a thymidine in DNA + S-methyl-L-cysteinyl-[protein]</text>
        <dbReference type="Rhea" id="RHEA:53428"/>
        <dbReference type="Rhea" id="RHEA-COMP:10131"/>
        <dbReference type="Rhea" id="RHEA-COMP:10132"/>
        <dbReference type="Rhea" id="RHEA-COMP:13555"/>
        <dbReference type="Rhea" id="RHEA-COMP:13556"/>
        <dbReference type="ChEBI" id="CHEBI:29950"/>
        <dbReference type="ChEBI" id="CHEBI:82612"/>
        <dbReference type="ChEBI" id="CHEBI:137386"/>
        <dbReference type="ChEBI" id="CHEBI:137387"/>
        <dbReference type="EC" id="2.1.1.63"/>
    </reaction>
</comment>
<reference evidence="12" key="1">
    <citation type="submission" date="2020-03" db="EMBL/GenBank/DDBJ databases">
        <title>Genome of Pelagibius litoralis DSM 21314T.</title>
        <authorList>
            <person name="Wang G."/>
        </authorList>
    </citation>
    <scope>NUCLEOTIDE SEQUENCE</scope>
    <source>
        <strain evidence="12">DSM 21314</strain>
    </source>
</reference>
<dbReference type="InterPro" id="IPR001497">
    <property type="entry name" value="MethylDNA_cys_MeTrfase_AS"/>
</dbReference>
<dbReference type="SUPFAM" id="SSF53155">
    <property type="entry name" value="Methylated DNA-protein cysteine methyltransferase domain"/>
    <property type="match status" value="1"/>
</dbReference>
<dbReference type="PANTHER" id="PTHR10815">
    <property type="entry name" value="METHYLATED-DNA--PROTEIN-CYSTEINE METHYLTRANSFERASE"/>
    <property type="match status" value="1"/>
</dbReference>
<sequence>MPSKFPTLAYSYHETPVGPLLLAGSAARLCLLSFPSGSRTVTPAVDWRREDSLFGEARAQLDAYFAGALTVFDLPLEFLGTDFQKSVWAALRRIPYGATVTYGDLARRIGRPTASRAVGAANGANPLPIIVPCHRVIGSNKSLTGFGGGVPTKRFLLDHEQGWHAKAPAAHSV</sequence>
<keyword evidence="4 9" id="KW-0489">Methyltransferase</keyword>
<evidence type="ECO:0000256" key="7">
    <source>
        <dbReference type="ARBA" id="ARBA00023204"/>
    </source>
</evidence>
<evidence type="ECO:0000256" key="2">
    <source>
        <dbReference type="ARBA" id="ARBA00008711"/>
    </source>
</evidence>
<dbReference type="InterPro" id="IPR023546">
    <property type="entry name" value="MGMT"/>
</dbReference>
<feature type="active site" description="Nucleophile; methyl group acceptor" evidence="9">
    <location>
        <position position="133"/>
    </location>
</feature>
<gene>
    <name evidence="12" type="ORF">HBA54_06270</name>
</gene>
<keyword evidence="7 9" id="KW-0234">DNA repair</keyword>
<evidence type="ECO:0000256" key="1">
    <source>
        <dbReference type="ARBA" id="ARBA00001286"/>
    </source>
</evidence>
<dbReference type="Pfam" id="PF01035">
    <property type="entry name" value="DNA_binding_1"/>
    <property type="match status" value="1"/>
</dbReference>
<comment type="caution">
    <text evidence="12">The sequence shown here is derived from an EMBL/GenBank/DDBJ whole genome shotgun (WGS) entry which is preliminary data.</text>
</comment>
<protein>
    <recommendedName>
        <fullName evidence="9">Methylated-DNA--protein-cysteine methyltransferase</fullName>
        <ecNumber evidence="9">2.1.1.63</ecNumber>
    </recommendedName>
    <alternativeName>
        <fullName evidence="9">6-O-methylguanine-DNA methyltransferase</fullName>
        <shortName evidence="9">MGMT</shortName>
    </alternativeName>
    <alternativeName>
        <fullName evidence="9">O-6-methylguanine-DNA-alkyltransferase</fullName>
    </alternativeName>
</protein>
<dbReference type="EC" id="2.1.1.63" evidence="9"/>
<keyword evidence="3 9" id="KW-0963">Cytoplasm</keyword>
<dbReference type="PROSITE" id="PS00374">
    <property type="entry name" value="MGMT"/>
    <property type="match status" value="1"/>
</dbReference>
<dbReference type="HAMAP" id="MF_00772">
    <property type="entry name" value="OGT"/>
    <property type="match status" value="1"/>
</dbReference>
<evidence type="ECO:0000256" key="3">
    <source>
        <dbReference type="ARBA" id="ARBA00022490"/>
    </source>
</evidence>
<comment type="similarity">
    <text evidence="2 9">Belongs to the MGMT family.</text>
</comment>
<dbReference type="SUPFAM" id="SSF46767">
    <property type="entry name" value="Methylated DNA-protein cysteine methyltransferase, C-terminal domain"/>
    <property type="match status" value="1"/>
</dbReference>
<dbReference type="InterPro" id="IPR036388">
    <property type="entry name" value="WH-like_DNA-bd_sf"/>
</dbReference>
<dbReference type="Gene3D" id="1.10.10.10">
    <property type="entry name" value="Winged helix-like DNA-binding domain superfamily/Winged helix DNA-binding domain"/>
    <property type="match status" value="1"/>
</dbReference>
<feature type="domain" description="Methylguanine DNA methyltransferase ribonuclease-like" evidence="11">
    <location>
        <begin position="9"/>
        <end position="78"/>
    </location>
</feature>
<dbReference type="InterPro" id="IPR014048">
    <property type="entry name" value="MethylDNA_cys_MeTrfase_DNA-bd"/>
</dbReference>
<dbReference type="InterPro" id="IPR036217">
    <property type="entry name" value="MethylDNA_cys_MeTrfase_DNAb"/>
</dbReference>
<proteinExistence type="inferred from homology"/>
<evidence type="ECO:0000313" key="13">
    <source>
        <dbReference type="Proteomes" id="UP000761264"/>
    </source>
</evidence>
<organism evidence="12 13">
    <name type="scientific">Pelagibius litoralis</name>
    <dbReference type="NCBI Taxonomy" id="374515"/>
    <lineage>
        <taxon>Bacteria</taxon>
        <taxon>Pseudomonadati</taxon>
        <taxon>Pseudomonadota</taxon>
        <taxon>Alphaproteobacteria</taxon>
        <taxon>Rhodospirillales</taxon>
        <taxon>Rhodovibrionaceae</taxon>
        <taxon>Pelagibius</taxon>
    </lineage>
</organism>
<comment type="miscellaneous">
    <text evidence="9">This enzyme catalyzes only one turnover and therefore is not strictly catalytic. According to one definition, an enzyme is a biocatalyst that acts repeatedly and over many reaction cycles.</text>
</comment>
<dbReference type="EMBL" id="JAAQPH010000004">
    <property type="protein sequence ID" value="NIA68192.1"/>
    <property type="molecule type" value="Genomic_DNA"/>
</dbReference>
<dbReference type="Proteomes" id="UP000761264">
    <property type="component" value="Unassembled WGS sequence"/>
</dbReference>
<dbReference type="GO" id="GO:0003908">
    <property type="term" value="F:methylated-DNA-[protein]-cysteine S-methyltransferase activity"/>
    <property type="evidence" value="ECO:0007669"/>
    <property type="project" value="UniProtKB-UniRule"/>
</dbReference>
<name>A0A967EVA3_9PROT</name>
<dbReference type="PANTHER" id="PTHR10815:SF5">
    <property type="entry name" value="METHYLATED-DNA--PROTEIN-CYSTEINE METHYLTRANSFERASE"/>
    <property type="match status" value="1"/>
</dbReference>
<evidence type="ECO:0000256" key="5">
    <source>
        <dbReference type="ARBA" id="ARBA00022679"/>
    </source>
</evidence>
<comment type="function">
    <text evidence="9">Involved in the cellular defense against the biological effects of O6-methylguanine (O6-MeG) and O4-methylthymine (O4-MeT) in DNA. Repairs the methylated nucleobase in DNA by stoichiometrically transferring the methyl group to a cysteine residue in the enzyme. This is a suicide reaction: the enzyme is irreversibly inactivated.</text>
</comment>